<dbReference type="InterPro" id="IPR052976">
    <property type="entry name" value="Scoloptoxin-like"/>
</dbReference>
<dbReference type="SUPFAM" id="SSF57625">
    <property type="entry name" value="Invertebrate chitin-binding proteins"/>
    <property type="match status" value="1"/>
</dbReference>
<evidence type="ECO:0000313" key="4">
    <source>
        <dbReference type="Proteomes" id="UP000075883"/>
    </source>
</evidence>
<evidence type="ECO:0000313" key="3">
    <source>
        <dbReference type="EnsemblMetazoa" id="ACUA008298-PA"/>
    </source>
</evidence>
<feature type="region of interest" description="Disordered" evidence="1">
    <location>
        <begin position="184"/>
        <end position="244"/>
    </location>
</feature>
<proteinExistence type="predicted"/>
<feature type="compositionally biased region" description="Low complexity" evidence="1">
    <location>
        <begin position="222"/>
        <end position="244"/>
    </location>
</feature>
<feature type="compositionally biased region" description="Polar residues" evidence="1">
    <location>
        <begin position="306"/>
        <end position="316"/>
    </location>
</feature>
<dbReference type="InterPro" id="IPR036508">
    <property type="entry name" value="Chitin-bd_dom_sf"/>
</dbReference>
<dbReference type="EMBL" id="AXCM01003947">
    <property type="status" value="NOT_ANNOTATED_CDS"/>
    <property type="molecule type" value="Genomic_DNA"/>
</dbReference>
<dbReference type="Proteomes" id="UP000075883">
    <property type="component" value="Unassembled WGS sequence"/>
</dbReference>
<dbReference type="AlphaFoldDB" id="A0A182M358"/>
<dbReference type="GO" id="GO:0008061">
    <property type="term" value="F:chitin binding"/>
    <property type="evidence" value="ECO:0007669"/>
    <property type="project" value="InterPro"/>
</dbReference>
<dbReference type="PANTHER" id="PTHR22933:SF47">
    <property type="entry name" value="CPAP1-I"/>
    <property type="match status" value="1"/>
</dbReference>
<evidence type="ECO:0000259" key="2">
    <source>
        <dbReference type="PROSITE" id="PS50940"/>
    </source>
</evidence>
<dbReference type="EnsemblMetazoa" id="ACUA008298-RA">
    <property type="protein sequence ID" value="ACUA008298-PA"/>
    <property type="gene ID" value="ACUA008298"/>
</dbReference>
<dbReference type="PROSITE" id="PS50940">
    <property type="entry name" value="CHIT_BIND_II"/>
    <property type="match status" value="1"/>
</dbReference>
<feature type="compositionally biased region" description="Polar residues" evidence="1">
    <location>
        <begin position="184"/>
        <end position="201"/>
    </location>
</feature>
<evidence type="ECO:0000256" key="1">
    <source>
        <dbReference type="SAM" id="MobiDB-lite"/>
    </source>
</evidence>
<feature type="compositionally biased region" description="Polar residues" evidence="1">
    <location>
        <begin position="329"/>
        <end position="350"/>
    </location>
</feature>
<name>A0A182M358_9DIPT</name>
<dbReference type="PANTHER" id="PTHR22933">
    <property type="entry name" value="FI18007P1-RELATED"/>
    <property type="match status" value="1"/>
</dbReference>
<dbReference type="STRING" id="139723.A0A182M358"/>
<keyword evidence="4" id="KW-1185">Reference proteome</keyword>
<feature type="domain" description="Chitin-binding type-2" evidence="2">
    <location>
        <begin position="69"/>
        <end position="132"/>
    </location>
</feature>
<organism evidence="3 4">
    <name type="scientific">Anopheles culicifacies</name>
    <dbReference type="NCBI Taxonomy" id="139723"/>
    <lineage>
        <taxon>Eukaryota</taxon>
        <taxon>Metazoa</taxon>
        <taxon>Ecdysozoa</taxon>
        <taxon>Arthropoda</taxon>
        <taxon>Hexapoda</taxon>
        <taxon>Insecta</taxon>
        <taxon>Pterygota</taxon>
        <taxon>Neoptera</taxon>
        <taxon>Endopterygota</taxon>
        <taxon>Diptera</taxon>
        <taxon>Nematocera</taxon>
        <taxon>Culicoidea</taxon>
        <taxon>Culicidae</taxon>
        <taxon>Anophelinae</taxon>
        <taxon>Anopheles</taxon>
        <taxon>culicifacies species complex</taxon>
    </lineage>
</organism>
<reference evidence="3" key="2">
    <citation type="submission" date="2020-05" db="UniProtKB">
        <authorList>
            <consortium name="EnsemblMetazoa"/>
        </authorList>
    </citation>
    <scope>IDENTIFICATION</scope>
    <source>
        <strain evidence="3">A-37</strain>
    </source>
</reference>
<dbReference type="Pfam" id="PF01607">
    <property type="entry name" value="CBM_14"/>
    <property type="match status" value="1"/>
</dbReference>
<feature type="region of interest" description="Disordered" evidence="1">
    <location>
        <begin position="304"/>
        <end position="359"/>
    </location>
</feature>
<dbReference type="InterPro" id="IPR002557">
    <property type="entry name" value="Chitin-bd_dom"/>
</dbReference>
<protein>
    <recommendedName>
        <fullName evidence="2">Chitin-binding type-2 domain-containing protein</fullName>
    </recommendedName>
</protein>
<accession>A0A182M358</accession>
<reference evidence="4" key="1">
    <citation type="submission" date="2013-09" db="EMBL/GenBank/DDBJ databases">
        <title>The Genome Sequence of Anopheles culicifacies species A.</title>
        <authorList>
            <consortium name="The Broad Institute Genomics Platform"/>
            <person name="Neafsey D.E."/>
            <person name="Besansky N."/>
            <person name="Howell P."/>
            <person name="Walton C."/>
            <person name="Young S.K."/>
            <person name="Zeng Q."/>
            <person name="Gargeya S."/>
            <person name="Fitzgerald M."/>
            <person name="Haas B."/>
            <person name="Abouelleil A."/>
            <person name="Allen A.W."/>
            <person name="Alvarado L."/>
            <person name="Arachchi H.M."/>
            <person name="Berlin A.M."/>
            <person name="Chapman S.B."/>
            <person name="Gainer-Dewar J."/>
            <person name="Goldberg J."/>
            <person name="Griggs A."/>
            <person name="Gujja S."/>
            <person name="Hansen M."/>
            <person name="Howarth C."/>
            <person name="Imamovic A."/>
            <person name="Ireland A."/>
            <person name="Larimer J."/>
            <person name="McCowan C."/>
            <person name="Murphy C."/>
            <person name="Pearson M."/>
            <person name="Poon T.W."/>
            <person name="Priest M."/>
            <person name="Roberts A."/>
            <person name="Saif S."/>
            <person name="Shea T."/>
            <person name="Sisk P."/>
            <person name="Sykes S."/>
            <person name="Wortman J."/>
            <person name="Nusbaum C."/>
            <person name="Birren B."/>
        </authorList>
    </citation>
    <scope>NUCLEOTIDE SEQUENCE [LARGE SCALE GENOMIC DNA]</scope>
    <source>
        <strain evidence="4">A-37</strain>
    </source>
</reference>
<dbReference type="SMART" id="SM00494">
    <property type="entry name" value="ChtBD2"/>
    <property type="match status" value="1"/>
</dbReference>
<sequence length="359" mass="39802">MTFAATNAENALQPQIINLPQAVSKQIVIITSPATVYGDALLMAAAIVSNNGQFLPGPRYSLDNMPKTSFTCRDKILGGYYADSETQCQMFHVCVKVAGVGVQDFRFLCPNGTAFDQEAQICADWGDVDCEAATLYYGSDNFDLYRLGSGFESKRAPYAEEEEATFHLQRAETSDARRSKQYIVNQSSKPQQPPSLNQIPSVQKPAHPQQPQQYFRQPVTPPSTTTTTTSTTTTTTTTTTPSTPVEQVFYKTSQAPTKLHQKHVEHKQHQLLLNQQQLLQAQHFRQLTAAAATATPADHDEIFRGSHSSHFYNNRNNGKEDYEEELYRKSTTTARSTVASGTNRAATPQPGTRGRNRGR</sequence>
<dbReference type="VEuPathDB" id="VectorBase:ACUA008298"/>
<feature type="compositionally biased region" description="Basic and acidic residues" evidence="1">
    <location>
        <begin position="317"/>
        <end position="328"/>
    </location>
</feature>
<dbReference type="GO" id="GO:0005576">
    <property type="term" value="C:extracellular region"/>
    <property type="evidence" value="ECO:0007669"/>
    <property type="project" value="InterPro"/>
</dbReference>
<dbReference type="Gene3D" id="2.170.140.10">
    <property type="entry name" value="Chitin binding domain"/>
    <property type="match status" value="1"/>
</dbReference>